<reference evidence="1 3" key="1">
    <citation type="journal article" date="2015" name="Genome Announc.">
        <title>Complete Genome Sequence of Corynebacterium kutscheri DSM 20755, a Corynebacterial Type Strain with Remarkably Low G+C Content of Chromosomal DNA.</title>
        <authorList>
            <person name="Ruckert C."/>
            <person name="Albersmeier A."/>
            <person name="Winkler A."/>
            <person name="Tauch A."/>
        </authorList>
    </citation>
    <scope>NUCLEOTIDE SEQUENCE [LARGE SCALE GENOMIC DNA]</scope>
    <source>
        <strain evidence="1 3">DSM 20755</strain>
    </source>
</reference>
<gene>
    <name evidence="2" type="ORF">NCTC949_00964</name>
    <name evidence="1" type="ORF">UL82_09465</name>
</gene>
<reference evidence="2 4" key="2">
    <citation type="submission" date="2018-12" db="EMBL/GenBank/DDBJ databases">
        <authorList>
            <consortium name="Pathogen Informatics"/>
        </authorList>
    </citation>
    <scope>NUCLEOTIDE SEQUENCE [LARGE SCALE GENOMIC DNA]</scope>
    <source>
        <strain evidence="2 4">NCTC949</strain>
    </source>
</reference>
<accession>A0A0F6TE13</accession>
<dbReference type="HOGENOM" id="CLU_2272645_0_0_11"/>
<dbReference type="KEGG" id="cku:UL82_09465"/>
<dbReference type="EMBL" id="LR134377">
    <property type="protein sequence ID" value="VEH06129.1"/>
    <property type="molecule type" value="Genomic_DNA"/>
</dbReference>
<proteinExistence type="predicted"/>
<dbReference type="AlphaFoldDB" id="A0A0F6TE13"/>
<dbReference type="Proteomes" id="UP000033457">
    <property type="component" value="Chromosome"/>
</dbReference>
<sequence>MASNAYPFSVSVYSGGMGKKKRAKYAQQLVGKNSARAGKVRLDSWEGGKPYIVFEGRRASEERPINPLGMKIKKKCCRRNPRCINCPVVYSRMSKQGAWAADKIIGAAHIEDMRHR</sequence>
<protein>
    <submittedName>
        <fullName evidence="1">Uncharacterized protein</fullName>
    </submittedName>
</protein>
<evidence type="ECO:0000313" key="1">
    <source>
        <dbReference type="EMBL" id="AKE42031.1"/>
    </source>
</evidence>
<organism evidence="1 3">
    <name type="scientific">Corynebacterium kutscheri</name>
    <dbReference type="NCBI Taxonomy" id="35755"/>
    <lineage>
        <taxon>Bacteria</taxon>
        <taxon>Bacillati</taxon>
        <taxon>Actinomycetota</taxon>
        <taxon>Actinomycetes</taxon>
        <taxon>Mycobacteriales</taxon>
        <taxon>Corynebacteriaceae</taxon>
        <taxon>Corynebacterium</taxon>
    </lineage>
</organism>
<evidence type="ECO:0000313" key="3">
    <source>
        <dbReference type="Proteomes" id="UP000033457"/>
    </source>
</evidence>
<dbReference type="EMBL" id="CP011312">
    <property type="protein sequence ID" value="AKE42031.1"/>
    <property type="molecule type" value="Genomic_DNA"/>
</dbReference>
<keyword evidence="3" id="KW-1185">Reference proteome</keyword>
<evidence type="ECO:0000313" key="2">
    <source>
        <dbReference type="EMBL" id="VEH06129.1"/>
    </source>
</evidence>
<dbReference type="Proteomes" id="UP000271380">
    <property type="component" value="Chromosome"/>
</dbReference>
<name>A0A0F6TE13_9CORY</name>
<evidence type="ECO:0000313" key="4">
    <source>
        <dbReference type="Proteomes" id="UP000271380"/>
    </source>
</evidence>